<gene>
    <name evidence="2" type="ORF">AGLY_008413</name>
</gene>
<accession>A0A6G0TM70</accession>
<organism evidence="2 3">
    <name type="scientific">Aphis glycines</name>
    <name type="common">Soybean aphid</name>
    <dbReference type="NCBI Taxonomy" id="307491"/>
    <lineage>
        <taxon>Eukaryota</taxon>
        <taxon>Metazoa</taxon>
        <taxon>Ecdysozoa</taxon>
        <taxon>Arthropoda</taxon>
        <taxon>Hexapoda</taxon>
        <taxon>Insecta</taxon>
        <taxon>Pterygota</taxon>
        <taxon>Neoptera</taxon>
        <taxon>Paraneoptera</taxon>
        <taxon>Hemiptera</taxon>
        <taxon>Sternorrhyncha</taxon>
        <taxon>Aphidomorpha</taxon>
        <taxon>Aphidoidea</taxon>
        <taxon>Aphididae</taxon>
        <taxon>Aphidini</taxon>
        <taxon>Aphis</taxon>
        <taxon>Aphis</taxon>
    </lineage>
</organism>
<evidence type="ECO:0000313" key="2">
    <source>
        <dbReference type="EMBL" id="KAE9534323.1"/>
    </source>
</evidence>
<feature type="region of interest" description="Disordered" evidence="1">
    <location>
        <begin position="188"/>
        <end position="255"/>
    </location>
</feature>
<name>A0A6G0TM70_APHGL</name>
<reference evidence="2 3" key="1">
    <citation type="submission" date="2019-08" db="EMBL/GenBank/DDBJ databases">
        <title>The genome of the soybean aphid Biotype 1, its phylome, world population structure and adaptation to the North American continent.</title>
        <authorList>
            <person name="Giordano R."/>
            <person name="Donthu R.K."/>
            <person name="Hernandez A.G."/>
            <person name="Wright C.L."/>
            <person name="Zimin A.V."/>
        </authorList>
    </citation>
    <scope>NUCLEOTIDE SEQUENCE [LARGE SCALE GENOMIC DNA]</scope>
    <source>
        <tissue evidence="2">Whole aphids</tissue>
    </source>
</reference>
<dbReference type="OrthoDB" id="6630933at2759"/>
<dbReference type="AlphaFoldDB" id="A0A6G0TM70"/>
<sequence>MPEATKLGIHVRLLILLNDTDFNIARRMHQKILISHAEAQWLIFSLDLIDPFFLQFEIPIELVSDLLFTTANFPISGFVAPPLETDGQRLVLLILDNCFQGIPTVSNFVFKLVLHCKSINSIWRSSLKFSTFMENGSLKKFDKSFMSIKGHRGGLQQEEYATHNRFISVSTICGHVVSYLSDYTMPQKDERRPPFITCPSSAGNDTPNKQNSARTFPSNNNLQRNPSLGSKKLKDSPTIKTGTQPRGLPNERFSNCRTRNTCSLRHGGGTRKGRMVVL</sequence>
<proteinExistence type="predicted"/>
<protein>
    <submittedName>
        <fullName evidence="2">Uncharacterized protein</fullName>
    </submittedName>
</protein>
<feature type="compositionally biased region" description="Polar residues" evidence="1">
    <location>
        <begin position="198"/>
        <end position="228"/>
    </location>
</feature>
<comment type="caution">
    <text evidence="2">The sequence shown here is derived from an EMBL/GenBank/DDBJ whole genome shotgun (WGS) entry which is preliminary data.</text>
</comment>
<keyword evidence="3" id="KW-1185">Reference proteome</keyword>
<evidence type="ECO:0000256" key="1">
    <source>
        <dbReference type="SAM" id="MobiDB-lite"/>
    </source>
</evidence>
<evidence type="ECO:0000313" key="3">
    <source>
        <dbReference type="Proteomes" id="UP000475862"/>
    </source>
</evidence>
<dbReference type="EMBL" id="VYZN01000028">
    <property type="protein sequence ID" value="KAE9534323.1"/>
    <property type="molecule type" value="Genomic_DNA"/>
</dbReference>
<dbReference type="Proteomes" id="UP000475862">
    <property type="component" value="Unassembled WGS sequence"/>
</dbReference>